<dbReference type="RefSeq" id="WP_200988296.1">
    <property type="nucleotide sequence ID" value="NZ_CP063311.1"/>
</dbReference>
<keyword evidence="3" id="KW-1185">Reference proteome</keyword>
<proteinExistence type="predicted"/>
<dbReference type="EMBL" id="CP063311">
    <property type="protein sequence ID" value="QOV22678.1"/>
    <property type="molecule type" value="Genomic_DNA"/>
</dbReference>
<evidence type="ECO:0000313" key="2">
    <source>
        <dbReference type="EMBL" id="QOV22678.1"/>
    </source>
</evidence>
<dbReference type="Proteomes" id="UP000593846">
    <property type="component" value="Chromosome"/>
</dbReference>
<keyword evidence="1" id="KW-1133">Transmembrane helix</keyword>
<keyword evidence="1" id="KW-0472">Membrane</keyword>
<keyword evidence="1" id="KW-0812">Transmembrane</keyword>
<sequence length="675" mass="75769">MIQGFINIFWQNTFFHWSILIVFLVGGIAEVISILLYCSSTKRDLEDTKKSINYLQSQRNQPQNSQTNEVTLNPNGRLSWFRKHLAGTDTEGGFQPKVEAGKFVLLQYPRILNPSIRSSYLRFIPTILIAIGVLGTFYGIQEGLSQIDLSNINQNNSNLLEASVNLLEGMKTAFSTSLMGLGSSSVFTILLAVGEAYKRLRGHELRQKLDRIAFVESPTRLLSRFNLDGTEKAATSLRDAAESMKTGFQELIQVQSKLSPDAIGREVGAVMSPIFKDIKEELSALREIKQDQGQEILRNLITEQREQLIKPLIAELTKSAQLTQEASQAVRELREELGGISQSLSTSVMTIQKFQEETLVRLQEFAVSLQSILTEFRSDTQGVMERVSTEIQSAVTASVEAINSQRIAFEVSSNQAANTFRSIREDLETALHTQAEIERQMLQEFQDRTLAIITTQTESITTVGNEASQLMNGARENLISTLSNIDTMLQNTRITVQEELQQFRLSYQTALQEFFNSQNQLLEETLGEQRQGLAQVVNDLQTAFNEEYHRRSTLTAQVDESMSRIGQTVEKVSNFANVTGLTSGERLAQIQEITRGLGREAHRIEQTYAAMIQQLNQALEISNQHLVDYLNQASASENLFFTQADEATTRISNQLLQAANYLVAAEANRRHQSES</sequence>
<name>A0A7S6U6A4_9CYAN</name>
<evidence type="ECO:0000313" key="3">
    <source>
        <dbReference type="Proteomes" id="UP000593846"/>
    </source>
</evidence>
<gene>
    <name evidence="2" type="ORF">IM676_18850</name>
</gene>
<accession>A0A7S6U6A4</accession>
<reference evidence="3" key="1">
    <citation type="submission" date="2020-10" db="EMBL/GenBank/DDBJ databases">
        <title>Genome-based taxonomic classification of the species Anabaenopsis elenkinii.</title>
        <authorList>
            <person name="Delbaje E."/>
            <person name="Andreote A.P.D."/>
            <person name="Pellegrinetti T.A."/>
            <person name="Cruz R.B."/>
            <person name="Branco L.H.Z."/>
            <person name="Fiore M.F."/>
        </authorList>
    </citation>
    <scope>NUCLEOTIDE SEQUENCE [LARGE SCALE GENOMIC DNA]</scope>
    <source>
        <strain evidence="3">CCIBt3563</strain>
    </source>
</reference>
<dbReference type="AlphaFoldDB" id="A0A7S6U6A4"/>
<feature type="transmembrane region" description="Helical" evidence="1">
    <location>
        <begin position="14"/>
        <end position="38"/>
    </location>
</feature>
<feature type="transmembrane region" description="Helical" evidence="1">
    <location>
        <begin position="120"/>
        <end position="140"/>
    </location>
</feature>
<evidence type="ECO:0008006" key="4">
    <source>
        <dbReference type="Google" id="ProtNLM"/>
    </source>
</evidence>
<organism evidence="2 3">
    <name type="scientific">Anabaenopsis elenkinii CCIBt3563</name>
    <dbReference type="NCBI Taxonomy" id="2779889"/>
    <lineage>
        <taxon>Bacteria</taxon>
        <taxon>Bacillati</taxon>
        <taxon>Cyanobacteriota</taxon>
        <taxon>Cyanophyceae</taxon>
        <taxon>Nostocales</taxon>
        <taxon>Nodulariaceae</taxon>
        <taxon>Anabaenopsis</taxon>
    </lineage>
</organism>
<protein>
    <recommendedName>
        <fullName evidence="4">MotA/TolQ/ExbB proton channel domain-containing protein</fullName>
    </recommendedName>
</protein>
<dbReference type="KEGG" id="aee:IM676_18850"/>
<evidence type="ECO:0000256" key="1">
    <source>
        <dbReference type="SAM" id="Phobius"/>
    </source>
</evidence>